<accession>A0A428WUF7</accession>
<gene>
    <name evidence="3" type="ORF">DMA12_10670</name>
</gene>
<dbReference type="OrthoDB" id="4308422at2"/>
<evidence type="ECO:0000259" key="2">
    <source>
        <dbReference type="Pfam" id="PF00135"/>
    </source>
</evidence>
<feature type="domain" description="Carboxylesterase type B" evidence="2">
    <location>
        <begin position="3"/>
        <end position="428"/>
    </location>
</feature>
<name>A0A428WUF7_AMYBA</name>
<dbReference type="PROSITE" id="PS00941">
    <property type="entry name" value="CARBOXYLESTERASE_B_2"/>
    <property type="match status" value="1"/>
</dbReference>
<dbReference type="RefSeq" id="WP_020645418.1">
    <property type="nucleotide sequence ID" value="NZ_QHHU01000012.1"/>
</dbReference>
<dbReference type="InterPro" id="IPR019819">
    <property type="entry name" value="Carboxylesterase_B_CS"/>
</dbReference>
<protein>
    <submittedName>
        <fullName evidence="3">Carboxylesterase/lipase family protein</fullName>
    </submittedName>
</protein>
<evidence type="ECO:0000256" key="1">
    <source>
        <dbReference type="SAM" id="MobiDB-lite"/>
    </source>
</evidence>
<evidence type="ECO:0000313" key="3">
    <source>
        <dbReference type="EMBL" id="RSM46695.1"/>
    </source>
</evidence>
<feature type="region of interest" description="Disordered" evidence="1">
    <location>
        <begin position="43"/>
        <end position="64"/>
    </location>
</feature>
<dbReference type="Pfam" id="PF00135">
    <property type="entry name" value="COesterase"/>
    <property type="match status" value="1"/>
</dbReference>
<sequence>MTTVEIAAGALRGSGRDGVRTFLGVPYAEPPVGELRFRAPRPVPPWSGERDATKWAPRAPQPELTGRGFTGDEDCLYLNVYAPASPGSYPVLVWIHGGGGVIGAPHQFDASAYARRGVVVVTVAYRLGVLGMLHLPGVADSNLSLRDQVAALEWVRDDIGAFGGDPGRVTLAGQSNGGRTVGTLLAVPATRGLVHQAIVQSGTGVGSVVHTPAEGAAVASAVLTELDASPEDLATLPVTRILEAQQRVSAVSGTKVTYRVVVGDELLPSRPLYAVRDVPLLIGTTADEEDLFSWLQSGGAKLLGVGSTMLDAPAVEKAVAAYTELLDWPEDQVRNRALTAGDWWIPAIRFAEAQPDAWMYRLDWRIAPRGRGLGAVHGLDLPLMFDDIRNKNWRFLFAGRAFPAERMQAVATEMFGAWVRFIATGDPGWPRYTPADRVTRLFDDVSTTVADPDRDQRLLWDSL</sequence>
<comment type="caution">
    <text evidence="3">The sequence shown here is derived from an EMBL/GenBank/DDBJ whole genome shotgun (WGS) entry which is preliminary data.</text>
</comment>
<dbReference type="SUPFAM" id="SSF53474">
    <property type="entry name" value="alpha/beta-Hydrolases"/>
    <property type="match status" value="1"/>
</dbReference>
<keyword evidence="4" id="KW-1185">Reference proteome</keyword>
<dbReference type="InterPro" id="IPR029058">
    <property type="entry name" value="AB_hydrolase_fold"/>
</dbReference>
<proteinExistence type="predicted"/>
<organism evidence="3 4">
    <name type="scientific">Amycolatopsis balhimycina DSM 5908</name>
    <dbReference type="NCBI Taxonomy" id="1081091"/>
    <lineage>
        <taxon>Bacteria</taxon>
        <taxon>Bacillati</taxon>
        <taxon>Actinomycetota</taxon>
        <taxon>Actinomycetes</taxon>
        <taxon>Pseudonocardiales</taxon>
        <taxon>Pseudonocardiaceae</taxon>
        <taxon>Amycolatopsis</taxon>
    </lineage>
</organism>
<dbReference type="Proteomes" id="UP000286716">
    <property type="component" value="Unassembled WGS sequence"/>
</dbReference>
<dbReference type="PANTHER" id="PTHR11559">
    <property type="entry name" value="CARBOXYLESTERASE"/>
    <property type="match status" value="1"/>
</dbReference>
<evidence type="ECO:0000313" key="4">
    <source>
        <dbReference type="Proteomes" id="UP000286716"/>
    </source>
</evidence>
<dbReference type="InterPro" id="IPR002018">
    <property type="entry name" value="CarbesteraseB"/>
</dbReference>
<dbReference type="InterPro" id="IPR050309">
    <property type="entry name" value="Type-B_Carboxylest/Lipase"/>
</dbReference>
<reference evidence="3 4" key="1">
    <citation type="submission" date="2018-05" db="EMBL/GenBank/DDBJ databases">
        <title>Evolution of GPA BGCs.</title>
        <authorList>
            <person name="Waglechner N."/>
            <person name="Wright G.D."/>
        </authorList>
    </citation>
    <scope>NUCLEOTIDE SEQUENCE [LARGE SCALE GENOMIC DNA]</scope>
    <source>
        <strain evidence="3 4">DSM 5908</strain>
    </source>
</reference>
<dbReference type="EMBL" id="QHHU01000012">
    <property type="protein sequence ID" value="RSM46695.1"/>
    <property type="molecule type" value="Genomic_DNA"/>
</dbReference>
<dbReference type="AlphaFoldDB" id="A0A428WUF7"/>
<dbReference type="Gene3D" id="3.40.50.1820">
    <property type="entry name" value="alpha/beta hydrolase"/>
    <property type="match status" value="1"/>
</dbReference>